<evidence type="ECO:0000256" key="1">
    <source>
        <dbReference type="SAM" id="MobiDB-lite"/>
    </source>
</evidence>
<reference evidence="2" key="1">
    <citation type="submission" date="2020-03" db="EMBL/GenBank/DDBJ databases">
        <authorList>
            <person name="Weist P."/>
        </authorList>
    </citation>
    <scope>NUCLEOTIDE SEQUENCE</scope>
</reference>
<dbReference type="AlphaFoldDB" id="A0A9N7YJE4"/>
<organism evidence="2 3">
    <name type="scientific">Pleuronectes platessa</name>
    <name type="common">European plaice</name>
    <dbReference type="NCBI Taxonomy" id="8262"/>
    <lineage>
        <taxon>Eukaryota</taxon>
        <taxon>Metazoa</taxon>
        <taxon>Chordata</taxon>
        <taxon>Craniata</taxon>
        <taxon>Vertebrata</taxon>
        <taxon>Euteleostomi</taxon>
        <taxon>Actinopterygii</taxon>
        <taxon>Neopterygii</taxon>
        <taxon>Teleostei</taxon>
        <taxon>Neoteleostei</taxon>
        <taxon>Acanthomorphata</taxon>
        <taxon>Carangaria</taxon>
        <taxon>Pleuronectiformes</taxon>
        <taxon>Pleuronectoidei</taxon>
        <taxon>Pleuronectidae</taxon>
        <taxon>Pleuronectes</taxon>
    </lineage>
</organism>
<evidence type="ECO:0000313" key="2">
    <source>
        <dbReference type="EMBL" id="CAB1426379.1"/>
    </source>
</evidence>
<feature type="compositionally biased region" description="Acidic residues" evidence="1">
    <location>
        <begin position="26"/>
        <end position="41"/>
    </location>
</feature>
<comment type="caution">
    <text evidence="2">The sequence shown here is derived from an EMBL/GenBank/DDBJ whole genome shotgun (WGS) entry which is preliminary data.</text>
</comment>
<protein>
    <submittedName>
        <fullName evidence="2">Uncharacterized protein</fullName>
    </submittedName>
</protein>
<evidence type="ECO:0000313" key="3">
    <source>
        <dbReference type="Proteomes" id="UP001153269"/>
    </source>
</evidence>
<feature type="compositionally biased region" description="Polar residues" evidence="1">
    <location>
        <begin position="131"/>
        <end position="145"/>
    </location>
</feature>
<feature type="region of interest" description="Disordered" evidence="1">
    <location>
        <begin position="21"/>
        <end position="41"/>
    </location>
</feature>
<keyword evidence="3" id="KW-1185">Reference proteome</keyword>
<feature type="region of interest" description="Disordered" evidence="1">
    <location>
        <begin position="116"/>
        <end position="150"/>
    </location>
</feature>
<sequence>MVKRLEKRNFTTEEARDLCYRRASDESDDDVSEEDSDMSFDSEAEVMFLEGRDITLDKEVLPAGEDHEAEEAEEGEVGREGEAAAAEVKPKRRGRIPFQEQEKFALFGPALTSVATTRPSGAPLKRPGLHSPNSEDSLTACTPRNTTRDSLDFPKIRATRASNTAKVTIADLFLAV</sequence>
<gene>
    <name evidence="2" type="ORF">PLEPLA_LOCUS14315</name>
</gene>
<dbReference type="Proteomes" id="UP001153269">
    <property type="component" value="Unassembled WGS sequence"/>
</dbReference>
<proteinExistence type="predicted"/>
<feature type="region of interest" description="Disordered" evidence="1">
    <location>
        <begin position="60"/>
        <end position="95"/>
    </location>
</feature>
<dbReference type="EMBL" id="CADEAL010000884">
    <property type="protein sequence ID" value="CAB1426379.1"/>
    <property type="molecule type" value="Genomic_DNA"/>
</dbReference>
<accession>A0A9N7YJE4</accession>
<name>A0A9N7YJE4_PLEPL</name>